<dbReference type="GO" id="GO:0044718">
    <property type="term" value="P:siderophore transmembrane transport"/>
    <property type="evidence" value="ECO:0007669"/>
    <property type="project" value="TreeGrafter"/>
</dbReference>
<dbReference type="Pfam" id="PF25183">
    <property type="entry name" value="OMP_b-brl_4"/>
    <property type="match status" value="1"/>
</dbReference>
<dbReference type="SUPFAM" id="SSF56935">
    <property type="entry name" value="Porins"/>
    <property type="match status" value="1"/>
</dbReference>
<sequence length="1134" mass="122066">MSFRGKLKVSLLTITLSFAVGLSLTEVGFAQSMNAGDIRGVVTDASGAVLPDVTVTVVNKNTGVTKVLTTNQDGLYDTSSIVTGTYELTFSKPGFQTYVRSSLTIDVGNVTVNAQLTVGAVTEQVVVQADIPLLATENAEQSTTLSARQLSELPQVGQDWQNFTILLPGGSGAPMAGGSQGANNPGQVISVNGNLPYSTVLADGAAITLPSSANADVMVLDAIQEVKVAASNFSAQYGIGGIMFNQISKGGTDRFHGDVYEFWQNDALNAANYAFAQLPRSKAVSRLRYNNFGFSVGGPVLKRKLFFFFNYDKIVNPGASTLQFTTVPTSAMLTGDFTGQSTIYDPATTKLSQATGTRTLPNGTTQTCPCYDRTSFAAEYGQGNKIPASRFDPLALALQKYYPTPNTAGTVANGLTSNNFFYNIPNANPFTKFFGRADYDIRGNNRLTATVQQSDNPAYSNGQGICPINCQSGDVSRYNAQITDVWTISPNVINELRVGYTNQLNFFVPASLNQGFPAKLGWQYAKADIFPNININGYYGLSSNINAVYKEHVYDPSDVVTLIRGKHILHFGGEFLFFRDNSTAWGNINGGTMGFTGVYSSSTPGDSTTGLAYADFLLGQMQNWSAQVTPEYGGRMRLPQLFIQDDYKLTPNLTINLGLRYQIQSGWGEVKGNMATFDPTVQNPATGTLGAYWFGSTKANGRTTLQAPVYDTILPRVGFAWLMRPNATIRGGFGLYAYNWSLDRYAPGMGQAFGTRGNVSDTGNVTPIGILGGTGSNLPYIPASTDPAAFNGTNVNYNQYHAPVGGSYQWNLSVQEELNPNLAVELAYVGSHGHDLLFPVDINQVPENKLSANDKAFRAFPQFGNIFGSTNNALSNYNSLQASIQKRLSHGVSFDFNYVWAHFLSEQDSSGWGSRAGALNYQRSFDPSANYGNSNFDVRNAIKGSAIYQLPFGKGRTFVNNNTLLDVLIGGWQTSGTLVVQSGQPFTVSMKTDNSFAQSQNSQWYPNVIGNPHLSSKGPFHGTNQWFNEAAFAAPAPGTFGNAGRNILNGPGLSQVNFSLGKTFAIWESVKFQLRADANNIFNHPSFNLPTTGGEQGSAQLVVNPNGTIATGTSTIRGVTVGGRTMQLSGRISF</sequence>
<dbReference type="RefSeq" id="WP_125484340.1">
    <property type="nucleotide sequence ID" value="NZ_RSDW01000001.1"/>
</dbReference>
<dbReference type="Gene3D" id="2.60.40.1120">
    <property type="entry name" value="Carboxypeptidase-like, regulatory domain"/>
    <property type="match status" value="1"/>
</dbReference>
<feature type="chain" id="PRO_5018726715" evidence="1">
    <location>
        <begin position="20"/>
        <end position="1134"/>
    </location>
</feature>
<dbReference type="PANTHER" id="PTHR30069">
    <property type="entry name" value="TONB-DEPENDENT OUTER MEMBRANE RECEPTOR"/>
    <property type="match status" value="1"/>
</dbReference>
<feature type="domain" description="TonB-dependent transporter Oar-like beta-barrel" evidence="2">
    <location>
        <begin position="248"/>
        <end position="1110"/>
    </location>
</feature>
<dbReference type="PANTHER" id="PTHR30069:SF46">
    <property type="entry name" value="OAR PROTEIN"/>
    <property type="match status" value="1"/>
</dbReference>
<organism evidence="3 4">
    <name type="scientific">Edaphobacter aggregans</name>
    <dbReference type="NCBI Taxonomy" id="570835"/>
    <lineage>
        <taxon>Bacteria</taxon>
        <taxon>Pseudomonadati</taxon>
        <taxon>Acidobacteriota</taxon>
        <taxon>Terriglobia</taxon>
        <taxon>Terriglobales</taxon>
        <taxon>Acidobacteriaceae</taxon>
        <taxon>Edaphobacter</taxon>
    </lineage>
</organism>
<evidence type="ECO:0000256" key="1">
    <source>
        <dbReference type="SAM" id="SignalP"/>
    </source>
</evidence>
<evidence type="ECO:0000313" key="3">
    <source>
        <dbReference type="EMBL" id="RSL15621.1"/>
    </source>
</evidence>
<dbReference type="EMBL" id="RSDW01000001">
    <property type="protein sequence ID" value="RSL15621.1"/>
    <property type="molecule type" value="Genomic_DNA"/>
</dbReference>
<dbReference type="AlphaFoldDB" id="A0A3R9P835"/>
<gene>
    <name evidence="3" type="ORF">EDE15_1112</name>
</gene>
<dbReference type="InterPro" id="IPR008969">
    <property type="entry name" value="CarboxyPept-like_regulatory"/>
</dbReference>
<keyword evidence="1" id="KW-0732">Signal</keyword>
<keyword evidence="3" id="KW-0121">Carboxypeptidase</keyword>
<feature type="signal peptide" evidence="1">
    <location>
        <begin position="1"/>
        <end position="19"/>
    </location>
</feature>
<proteinExistence type="predicted"/>
<evidence type="ECO:0000313" key="4">
    <source>
        <dbReference type="Proteomes" id="UP000269669"/>
    </source>
</evidence>
<reference evidence="3 4" key="1">
    <citation type="submission" date="2018-12" db="EMBL/GenBank/DDBJ databases">
        <title>Sequencing of bacterial isolates from soil warming experiment in Harvard Forest, Massachusetts, USA.</title>
        <authorList>
            <person name="Deangelis K."/>
        </authorList>
    </citation>
    <scope>NUCLEOTIDE SEQUENCE [LARGE SCALE GENOMIC DNA]</scope>
    <source>
        <strain evidence="3 4">EB153</strain>
    </source>
</reference>
<keyword evidence="3" id="KW-0645">Protease</keyword>
<evidence type="ECO:0000259" key="2">
    <source>
        <dbReference type="Pfam" id="PF25183"/>
    </source>
</evidence>
<dbReference type="Pfam" id="PF13620">
    <property type="entry name" value="CarboxypepD_reg"/>
    <property type="match status" value="1"/>
</dbReference>
<dbReference type="InterPro" id="IPR039426">
    <property type="entry name" value="TonB-dep_rcpt-like"/>
</dbReference>
<dbReference type="SUPFAM" id="SSF49464">
    <property type="entry name" value="Carboxypeptidase regulatory domain-like"/>
    <property type="match status" value="1"/>
</dbReference>
<dbReference type="OrthoDB" id="97893at2"/>
<dbReference type="GO" id="GO:0015344">
    <property type="term" value="F:siderophore uptake transmembrane transporter activity"/>
    <property type="evidence" value="ECO:0007669"/>
    <property type="project" value="TreeGrafter"/>
</dbReference>
<name>A0A3R9P835_9BACT</name>
<dbReference type="InterPro" id="IPR057601">
    <property type="entry name" value="Oar-like_b-barrel"/>
</dbReference>
<keyword evidence="3" id="KW-0378">Hydrolase</keyword>
<protein>
    <submittedName>
        <fullName evidence="3">Carboxypeptidase family protein</fullName>
    </submittedName>
</protein>
<accession>A0A3R9P835</accession>
<dbReference type="GO" id="GO:0009279">
    <property type="term" value="C:cell outer membrane"/>
    <property type="evidence" value="ECO:0007669"/>
    <property type="project" value="TreeGrafter"/>
</dbReference>
<keyword evidence="4" id="KW-1185">Reference proteome</keyword>
<comment type="caution">
    <text evidence="3">The sequence shown here is derived from an EMBL/GenBank/DDBJ whole genome shotgun (WGS) entry which is preliminary data.</text>
</comment>
<dbReference type="Proteomes" id="UP000269669">
    <property type="component" value="Unassembled WGS sequence"/>
</dbReference>
<dbReference type="GO" id="GO:0004180">
    <property type="term" value="F:carboxypeptidase activity"/>
    <property type="evidence" value="ECO:0007669"/>
    <property type="project" value="UniProtKB-KW"/>
</dbReference>